<comment type="caution">
    <text evidence="1">The sequence shown here is derived from an EMBL/GenBank/DDBJ whole genome shotgun (WGS) entry which is preliminary data.</text>
</comment>
<accession>A0ABV8X2T9</accession>
<dbReference type="RefSeq" id="WP_378152175.1">
    <property type="nucleotide sequence ID" value="NZ_JBHSEC010000002.1"/>
</dbReference>
<keyword evidence="2" id="KW-1185">Reference proteome</keyword>
<sequence>MAIKTAAFIVEEKMCEIGMEVENLQGAEMLLSQIIEEMRNQPEIEAHSVRHGVTQIKLGALRTLIRDSINNVHSAKLEMSKEFSPVFDFVVKNAEEKETVEV</sequence>
<evidence type="ECO:0000313" key="2">
    <source>
        <dbReference type="Proteomes" id="UP001595817"/>
    </source>
</evidence>
<dbReference type="Proteomes" id="UP001595817">
    <property type="component" value="Unassembled WGS sequence"/>
</dbReference>
<protein>
    <submittedName>
        <fullName evidence="1">Uncharacterized protein</fullName>
    </submittedName>
</protein>
<evidence type="ECO:0000313" key="1">
    <source>
        <dbReference type="EMBL" id="MFC4409439.1"/>
    </source>
</evidence>
<gene>
    <name evidence="1" type="ORF">ACFOZY_03195</name>
</gene>
<name>A0ABV8X2T9_9LACT</name>
<dbReference type="EMBL" id="JBHSEC010000002">
    <property type="protein sequence ID" value="MFC4409439.1"/>
    <property type="molecule type" value="Genomic_DNA"/>
</dbReference>
<proteinExistence type="predicted"/>
<reference evidence="2" key="1">
    <citation type="journal article" date="2019" name="Int. J. Syst. Evol. Microbiol.">
        <title>The Global Catalogue of Microorganisms (GCM) 10K type strain sequencing project: providing services to taxonomists for standard genome sequencing and annotation.</title>
        <authorList>
            <consortium name="The Broad Institute Genomics Platform"/>
            <consortium name="The Broad Institute Genome Sequencing Center for Infectious Disease"/>
            <person name="Wu L."/>
            <person name="Ma J."/>
        </authorList>
    </citation>
    <scope>NUCLEOTIDE SEQUENCE [LARGE SCALE GENOMIC DNA]</scope>
    <source>
        <strain evidence="2">CCUG 59778</strain>
    </source>
</reference>
<organism evidence="1 2">
    <name type="scientific">Chungangia koreensis</name>
    <dbReference type="NCBI Taxonomy" id="752657"/>
    <lineage>
        <taxon>Bacteria</taxon>
        <taxon>Bacillati</taxon>
        <taxon>Bacillota</taxon>
        <taxon>Bacilli</taxon>
        <taxon>Lactobacillales</taxon>
        <taxon>Chungangia</taxon>
    </lineage>
</organism>